<dbReference type="PANTHER" id="PTHR47816">
    <property type="entry name" value="RIBOSOMAL RNA SMALL SUBUNIT METHYLTRANSFERASE C"/>
    <property type="match status" value="1"/>
</dbReference>
<dbReference type="GO" id="GO:0032259">
    <property type="term" value="P:methylation"/>
    <property type="evidence" value="ECO:0007669"/>
    <property type="project" value="UniProtKB-KW"/>
</dbReference>
<dbReference type="InterPro" id="IPR046977">
    <property type="entry name" value="RsmC/RlmG"/>
</dbReference>
<dbReference type="PROSITE" id="PS00092">
    <property type="entry name" value="N6_MTASE"/>
    <property type="match status" value="1"/>
</dbReference>
<sequence length="407" mass="42847">MSDAHELDWDDLRRWPDVEAPNLQAWDATDRLVLDEAGPLPSGVGEVVVIGDRHGALTLGALARGASGVRVHQDGVLGERALVANATRRGLGRDGARMPFAHHRLDAPLLDGARLVLLQLPRSLDALDEVAALVAAHAHPDVRVVAGGRVKHMSRSMNDVLAQSFSQVSASLARQKSRVLHASSPRPAVVSMWPHRERHDDVGLTVVAHGGVFAGTSVDIGTRLLLDAIPSMRVAERAVDLACGSGVVAAALALARPDLHVLATDQSAAAVASAAATAEANGVADRVAVVRADALETLADASVNLVVLNPPFHIGATVHVGLAERLFADAARALAPGGELWTVWNSHLPYRQLLTKTVGPTEQVHRTSKFIVTVSASPIPVSTRHTGDSTSKLGNLSEISRSVAREP</sequence>
<evidence type="ECO:0000313" key="8">
    <source>
        <dbReference type="EMBL" id="GGB65028.1"/>
    </source>
</evidence>
<dbReference type="InterPro" id="IPR002052">
    <property type="entry name" value="DNA_methylase_N6_adenine_CS"/>
</dbReference>
<keyword evidence="1" id="KW-0963">Cytoplasm</keyword>
<protein>
    <submittedName>
        <fullName evidence="8">Ribosomal RNA large subunit methyltransferase G</fullName>
    </submittedName>
</protein>
<dbReference type="EMBL" id="BMEA01000001">
    <property type="protein sequence ID" value="GGB65028.1"/>
    <property type="molecule type" value="Genomic_DNA"/>
</dbReference>
<comment type="caution">
    <text evidence="8">The sequence shown here is derived from an EMBL/GenBank/DDBJ whole genome shotgun (WGS) entry which is preliminary data.</text>
</comment>
<dbReference type="GO" id="GO:0006364">
    <property type="term" value="P:rRNA processing"/>
    <property type="evidence" value="ECO:0007669"/>
    <property type="project" value="UniProtKB-KW"/>
</dbReference>
<dbReference type="SUPFAM" id="SSF53335">
    <property type="entry name" value="S-adenosyl-L-methionine-dependent methyltransferases"/>
    <property type="match status" value="1"/>
</dbReference>
<evidence type="ECO:0000256" key="2">
    <source>
        <dbReference type="ARBA" id="ARBA00022552"/>
    </source>
</evidence>
<dbReference type="RefSeq" id="WP_084100117.1">
    <property type="nucleotide sequence ID" value="NZ_BMEA01000001.1"/>
</dbReference>
<dbReference type="GO" id="GO:0008170">
    <property type="term" value="F:N-methyltransferase activity"/>
    <property type="evidence" value="ECO:0007669"/>
    <property type="project" value="UniProtKB-ARBA"/>
</dbReference>
<name>A0A8H9FPY5_9MICO</name>
<dbReference type="GO" id="GO:0003676">
    <property type="term" value="F:nucleic acid binding"/>
    <property type="evidence" value="ECO:0007669"/>
    <property type="project" value="InterPro"/>
</dbReference>
<evidence type="ECO:0000259" key="7">
    <source>
        <dbReference type="Pfam" id="PF26049"/>
    </source>
</evidence>
<dbReference type="InterPro" id="IPR007848">
    <property type="entry name" value="Small_mtfrase_dom"/>
</dbReference>
<evidence type="ECO:0000256" key="5">
    <source>
        <dbReference type="SAM" id="MobiDB-lite"/>
    </source>
</evidence>
<feature type="domain" description="RlmG N-terminal" evidence="7">
    <location>
        <begin position="11"/>
        <end position="183"/>
    </location>
</feature>
<dbReference type="CDD" id="cd02440">
    <property type="entry name" value="AdoMet_MTases"/>
    <property type="match status" value="1"/>
</dbReference>
<evidence type="ECO:0000256" key="3">
    <source>
        <dbReference type="ARBA" id="ARBA00022603"/>
    </source>
</evidence>
<dbReference type="Proteomes" id="UP000628079">
    <property type="component" value="Unassembled WGS sequence"/>
</dbReference>
<reference evidence="8" key="2">
    <citation type="submission" date="2020-09" db="EMBL/GenBank/DDBJ databases">
        <authorList>
            <person name="Sun Q."/>
            <person name="Zhou Y."/>
        </authorList>
    </citation>
    <scope>NUCLEOTIDE SEQUENCE</scope>
    <source>
        <strain evidence="8">CGMCC 1.10749</strain>
    </source>
</reference>
<evidence type="ECO:0000256" key="1">
    <source>
        <dbReference type="ARBA" id="ARBA00022490"/>
    </source>
</evidence>
<dbReference type="GO" id="GO:0008757">
    <property type="term" value="F:S-adenosylmethionine-dependent methyltransferase activity"/>
    <property type="evidence" value="ECO:0007669"/>
    <property type="project" value="InterPro"/>
</dbReference>
<organism evidence="8 9">
    <name type="scientific">Knoellia flava</name>
    <dbReference type="NCBI Taxonomy" id="913969"/>
    <lineage>
        <taxon>Bacteria</taxon>
        <taxon>Bacillati</taxon>
        <taxon>Actinomycetota</taxon>
        <taxon>Actinomycetes</taxon>
        <taxon>Micrococcales</taxon>
        <taxon>Intrasporangiaceae</taxon>
        <taxon>Knoellia</taxon>
    </lineage>
</organism>
<evidence type="ECO:0000313" key="9">
    <source>
        <dbReference type="Proteomes" id="UP000628079"/>
    </source>
</evidence>
<feature type="compositionally biased region" description="Polar residues" evidence="5">
    <location>
        <begin position="388"/>
        <end position="400"/>
    </location>
</feature>
<dbReference type="AlphaFoldDB" id="A0A8H9FPY5"/>
<keyword evidence="2" id="KW-0698">rRNA processing</keyword>
<dbReference type="Pfam" id="PF05175">
    <property type="entry name" value="MTS"/>
    <property type="match status" value="1"/>
</dbReference>
<feature type="domain" description="Methyltransferase small" evidence="6">
    <location>
        <begin position="204"/>
        <end position="373"/>
    </location>
</feature>
<dbReference type="Pfam" id="PF26049">
    <property type="entry name" value="RLMG_N"/>
    <property type="match status" value="1"/>
</dbReference>
<evidence type="ECO:0000259" key="6">
    <source>
        <dbReference type="Pfam" id="PF05175"/>
    </source>
</evidence>
<dbReference type="Gene3D" id="3.40.50.150">
    <property type="entry name" value="Vaccinia Virus protein VP39"/>
    <property type="match status" value="2"/>
</dbReference>
<reference evidence="8" key="1">
    <citation type="journal article" date="2014" name="Int. J. Syst. Evol. Microbiol.">
        <title>Complete genome sequence of Corynebacterium casei LMG S-19264T (=DSM 44701T), isolated from a smear-ripened cheese.</title>
        <authorList>
            <consortium name="US DOE Joint Genome Institute (JGI-PGF)"/>
            <person name="Walter F."/>
            <person name="Albersmeier A."/>
            <person name="Kalinowski J."/>
            <person name="Ruckert C."/>
        </authorList>
    </citation>
    <scope>NUCLEOTIDE SEQUENCE</scope>
    <source>
        <strain evidence="8">CGMCC 1.10749</strain>
    </source>
</reference>
<dbReference type="InterPro" id="IPR029063">
    <property type="entry name" value="SAM-dependent_MTases_sf"/>
</dbReference>
<gene>
    <name evidence="8" type="primary">rlmG</name>
    <name evidence="8" type="ORF">GCM10011314_00320</name>
</gene>
<feature type="region of interest" description="Disordered" evidence="5">
    <location>
        <begin position="381"/>
        <end position="407"/>
    </location>
</feature>
<accession>A0A8H9FPY5</accession>
<dbReference type="InterPro" id="IPR058679">
    <property type="entry name" value="RlmG_N"/>
</dbReference>
<dbReference type="PANTHER" id="PTHR47816:SF5">
    <property type="entry name" value="RIBOSOMAL RNA LARGE SUBUNIT METHYLTRANSFERASE G"/>
    <property type="match status" value="1"/>
</dbReference>
<evidence type="ECO:0000256" key="4">
    <source>
        <dbReference type="ARBA" id="ARBA00022679"/>
    </source>
</evidence>
<proteinExistence type="predicted"/>
<keyword evidence="4 8" id="KW-0808">Transferase</keyword>
<keyword evidence="3 8" id="KW-0489">Methyltransferase</keyword>